<name>A0A0E9U834_ANGAN</name>
<evidence type="ECO:0000313" key="2">
    <source>
        <dbReference type="EMBL" id="JAH62074.1"/>
    </source>
</evidence>
<feature type="region of interest" description="Disordered" evidence="1">
    <location>
        <begin position="1"/>
        <end position="23"/>
    </location>
</feature>
<reference evidence="2" key="1">
    <citation type="submission" date="2014-11" db="EMBL/GenBank/DDBJ databases">
        <authorList>
            <person name="Amaro Gonzalez C."/>
        </authorList>
    </citation>
    <scope>NUCLEOTIDE SEQUENCE</scope>
</reference>
<accession>A0A0E9U834</accession>
<dbReference type="EMBL" id="GBXM01046503">
    <property type="protein sequence ID" value="JAH62074.1"/>
    <property type="molecule type" value="Transcribed_RNA"/>
</dbReference>
<protein>
    <submittedName>
        <fullName evidence="2">Uncharacterized protein</fullName>
    </submittedName>
</protein>
<dbReference type="AlphaFoldDB" id="A0A0E9U834"/>
<reference evidence="2" key="2">
    <citation type="journal article" date="2015" name="Fish Shellfish Immunol.">
        <title>Early steps in the European eel (Anguilla anguilla)-Vibrio vulnificus interaction in the gills: Role of the RtxA13 toxin.</title>
        <authorList>
            <person name="Callol A."/>
            <person name="Pajuelo D."/>
            <person name="Ebbesson L."/>
            <person name="Teles M."/>
            <person name="MacKenzie S."/>
            <person name="Amaro C."/>
        </authorList>
    </citation>
    <scope>NUCLEOTIDE SEQUENCE</scope>
</reference>
<evidence type="ECO:0000256" key="1">
    <source>
        <dbReference type="SAM" id="MobiDB-lite"/>
    </source>
</evidence>
<organism evidence="2">
    <name type="scientific">Anguilla anguilla</name>
    <name type="common">European freshwater eel</name>
    <name type="synonym">Muraena anguilla</name>
    <dbReference type="NCBI Taxonomy" id="7936"/>
    <lineage>
        <taxon>Eukaryota</taxon>
        <taxon>Metazoa</taxon>
        <taxon>Chordata</taxon>
        <taxon>Craniata</taxon>
        <taxon>Vertebrata</taxon>
        <taxon>Euteleostomi</taxon>
        <taxon>Actinopterygii</taxon>
        <taxon>Neopterygii</taxon>
        <taxon>Teleostei</taxon>
        <taxon>Anguilliformes</taxon>
        <taxon>Anguillidae</taxon>
        <taxon>Anguilla</taxon>
    </lineage>
</organism>
<proteinExistence type="predicted"/>
<sequence length="23" mass="2535">MSCTNPQPATQLTYLKNTNKPSP</sequence>